<evidence type="ECO:0000313" key="6">
    <source>
        <dbReference type="Proteomes" id="UP000028839"/>
    </source>
</evidence>
<feature type="domain" description="HTH marR-type" evidence="4">
    <location>
        <begin position="4"/>
        <end position="136"/>
    </location>
</feature>
<evidence type="ECO:0000313" key="5">
    <source>
        <dbReference type="EMBL" id="KFI20035.1"/>
    </source>
</evidence>
<dbReference type="InterPro" id="IPR023187">
    <property type="entry name" value="Tscrpt_reg_MarR-type_CS"/>
</dbReference>
<dbReference type="OrthoDB" id="7502947at2"/>
<dbReference type="InterPro" id="IPR036390">
    <property type="entry name" value="WH_DNA-bd_sf"/>
</dbReference>
<reference evidence="5 6" key="1">
    <citation type="submission" date="2014-07" db="EMBL/GenBank/DDBJ databases">
        <title>Comparative analysis of Nitrosococcus oceani genome inventories of strains from Pacific and Atlantic gyres.</title>
        <authorList>
            <person name="Lim C.K."/>
            <person name="Wang L."/>
            <person name="Sayavedra-Soto L.A."/>
            <person name="Klotz M.G."/>
        </authorList>
    </citation>
    <scope>NUCLEOTIDE SEQUENCE [LARGE SCALE GENOMIC DNA]</scope>
    <source>
        <strain evidence="5 6">C-27</strain>
    </source>
</reference>
<sequence length="173" mass="19580">MKDTNEVLVALRQIIRATDLHSKQLNKVSGLTAPQLLIMQTIRRVGEMTIGVLAREVSLSQATVTNILDRLEKRGLIHRQRGETDKRKVYVQLTASSEKLIQNSPALLQTSFIRQFEGLQDWEQNLIISALQRVAEMMNATDIAASSYLEVDELGDLPLLETPRFPTKQQTIR</sequence>
<dbReference type="PROSITE" id="PS50995">
    <property type="entry name" value="HTH_MARR_2"/>
    <property type="match status" value="1"/>
</dbReference>
<evidence type="ECO:0000256" key="3">
    <source>
        <dbReference type="ARBA" id="ARBA00023163"/>
    </source>
</evidence>
<dbReference type="PANTHER" id="PTHR42756:SF1">
    <property type="entry name" value="TRANSCRIPTIONAL REPRESSOR OF EMRAB OPERON"/>
    <property type="match status" value="1"/>
</dbReference>
<dbReference type="SUPFAM" id="SSF46785">
    <property type="entry name" value="Winged helix' DNA-binding domain"/>
    <property type="match status" value="1"/>
</dbReference>
<dbReference type="AlphaFoldDB" id="A0A0E2Z8R4"/>
<dbReference type="Pfam" id="PF01047">
    <property type="entry name" value="MarR"/>
    <property type="match status" value="1"/>
</dbReference>
<keyword evidence="2" id="KW-0238">DNA-binding</keyword>
<dbReference type="InterPro" id="IPR011991">
    <property type="entry name" value="ArsR-like_HTH"/>
</dbReference>
<accession>A0A0E2Z8R4</accession>
<protein>
    <submittedName>
        <fullName evidence="5">MarR family transcriptional regulator</fullName>
    </submittedName>
</protein>
<dbReference type="PANTHER" id="PTHR42756">
    <property type="entry name" value="TRANSCRIPTIONAL REGULATOR, MARR"/>
    <property type="match status" value="1"/>
</dbReference>
<dbReference type="SMART" id="SM00347">
    <property type="entry name" value="HTH_MARR"/>
    <property type="match status" value="1"/>
</dbReference>
<gene>
    <name evidence="5" type="ORF">IB75_05280</name>
</gene>
<dbReference type="Gene3D" id="1.10.10.10">
    <property type="entry name" value="Winged helix-like DNA-binding domain superfamily/Winged helix DNA-binding domain"/>
    <property type="match status" value="1"/>
</dbReference>
<dbReference type="PROSITE" id="PS01117">
    <property type="entry name" value="HTH_MARR_1"/>
    <property type="match status" value="1"/>
</dbReference>
<dbReference type="CDD" id="cd00090">
    <property type="entry name" value="HTH_ARSR"/>
    <property type="match status" value="1"/>
</dbReference>
<evidence type="ECO:0000259" key="4">
    <source>
        <dbReference type="PROSITE" id="PS50995"/>
    </source>
</evidence>
<proteinExistence type="predicted"/>
<dbReference type="PRINTS" id="PR00598">
    <property type="entry name" value="HTHMARR"/>
</dbReference>
<keyword evidence="3" id="KW-0804">Transcription</keyword>
<dbReference type="InterPro" id="IPR000835">
    <property type="entry name" value="HTH_MarR-typ"/>
</dbReference>
<organism evidence="5 6">
    <name type="scientific">Nitrosococcus oceani C-27</name>
    <dbReference type="NCBI Taxonomy" id="314279"/>
    <lineage>
        <taxon>Bacteria</taxon>
        <taxon>Pseudomonadati</taxon>
        <taxon>Pseudomonadota</taxon>
        <taxon>Gammaproteobacteria</taxon>
        <taxon>Chromatiales</taxon>
        <taxon>Chromatiaceae</taxon>
        <taxon>Nitrosococcus</taxon>
    </lineage>
</organism>
<dbReference type="GO" id="GO:0003677">
    <property type="term" value="F:DNA binding"/>
    <property type="evidence" value="ECO:0007669"/>
    <property type="project" value="UniProtKB-KW"/>
</dbReference>
<evidence type="ECO:0000256" key="2">
    <source>
        <dbReference type="ARBA" id="ARBA00023125"/>
    </source>
</evidence>
<dbReference type="HOGENOM" id="CLU_083287_27_7_6"/>
<dbReference type="EMBL" id="JPGN01000029">
    <property type="protein sequence ID" value="KFI20035.1"/>
    <property type="molecule type" value="Genomic_DNA"/>
</dbReference>
<keyword evidence="1" id="KW-0805">Transcription regulation</keyword>
<comment type="caution">
    <text evidence="5">The sequence shown here is derived from an EMBL/GenBank/DDBJ whole genome shotgun (WGS) entry which is preliminary data.</text>
</comment>
<name>A0A0E2Z8R4_9GAMM</name>
<dbReference type="GO" id="GO:0003700">
    <property type="term" value="F:DNA-binding transcription factor activity"/>
    <property type="evidence" value="ECO:0007669"/>
    <property type="project" value="InterPro"/>
</dbReference>
<dbReference type="Proteomes" id="UP000028839">
    <property type="component" value="Unassembled WGS sequence"/>
</dbReference>
<evidence type="ECO:0000256" key="1">
    <source>
        <dbReference type="ARBA" id="ARBA00023015"/>
    </source>
</evidence>
<dbReference type="InterPro" id="IPR036388">
    <property type="entry name" value="WH-like_DNA-bd_sf"/>
</dbReference>